<proteinExistence type="predicted"/>
<dbReference type="EMBL" id="JAFCJH010000113">
    <property type="protein sequence ID" value="MBR0801821.1"/>
    <property type="molecule type" value="Genomic_DNA"/>
</dbReference>
<comment type="caution">
    <text evidence="2">The sequence shown here is derived from an EMBL/GenBank/DDBJ whole genome shotgun (WGS) entry which is preliminary data.</text>
</comment>
<dbReference type="InterPro" id="IPR009078">
    <property type="entry name" value="Ferritin-like_SF"/>
</dbReference>
<evidence type="ECO:0000313" key="2">
    <source>
        <dbReference type="EMBL" id="MBR0801821.1"/>
    </source>
</evidence>
<dbReference type="InterPro" id="IPR026820">
    <property type="entry name" value="VioB/RebD_dom"/>
</dbReference>
<reference evidence="3" key="1">
    <citation type="journal article" date="2021" name="ISME J.">
        <title>Evolutionary origin and ecological implication of a unique nif island in free-living Bradyrhizobium lineages.</title>
        <authorList>
            <person name="Tao J."/>
        </authorList>
    </citation>
    <scope>NUCLEOTIDE SEQUENCE [LARGE SCALE GENOMIC DNA]</scope>
    <source>
        <strain evidence="3">SZCCT0434</strain>
    </source>
</reference>
<dbReference type="SUPFAM" id="SSF47240">
    <property type="entry name" value="Ferritin-like"/>
    <property type="match status" value="1"/>
</dbReference>
<dbReference type="Pfam" id="PF12902">
    <property type="entry name" value="Ferritin-like"/>
    <property type="match status" value="1"/>
</dbReference>
<gene>
    <name evidence="2" type="ORF">JQ615_41560</name>
</gene>
<evidence type="ECO:0000313" key="3">
    <source>
        <dbReference type="Proteomes" id="UP001315278"/>
    </source>
</evidence>
<keyword evidence="3" id="KW-1185">Reference proteome</keyword>
<dbReference type="InterPro" id="IPR012347">
    <property type="entry name" value="Ferritin-like"/>
</dbReference>
<protein>
    <recommendedName>
        <fullName evidence="1">Iminophenyl-pyruvate dimer synthase domain-containing protein</fullName>
    </recommendedName>
</protein>
<organism evidence="2 3">
    <name type="scientific">Bradyrhizobium jicamae</name>
    <dbReference type="NCBI Taxonomy" id="280332"/>
    <lineage>
        <taxon>Bacteria</taxon>
        <taxon>Pseudomonadati</taxon>
        <taxon>Pseudomonadota</taxon>
        <taxon>Alphaproteobacteria</taxon>
        <taxon>Hyphomicrobiales</taxon>
        <taxon>Nitrobacteraceae</taxon>
        <taxon>Bradyrhizobium</taxon>
    </lineage>
</organism>
<sequence length="505" mass="54301">MRQPRSRMQYRWIPVLRSDDRASALQETRPKAAGSASLHDMLQLRLPRLQGAPLSMDEALATIGLPHPIDAPQWTPEAELADLLLRAAEIEHSLLLQYLYAAYTASDPYRGAATTIAVEEMGHLLTVQNLLLACGQRVYLGRDDANQFQPFPFQLEPMSRGTLAKFTAAEMPDVNSPNFPDQFRGDLESIRGEANAAAKADVAAHRVGLLYAKIYWLLRPDDARMDNEPWPGFPVEQIATTRDANGHLIFAGRHVSTNFVSDQSANEAVKSRWHGVGSGTGGSVIVDQVTDRLSALKTITEISAQGEGFAATPNGHFERFAELWKQAQVASDPIAQPTISNPWYGSANVQSKSKGSEISNPVAVKFAQLADAAYETCLLIIAFSFLLPATAPETDRQRVVGAAVKCMTDGLKSCSVALSALPRTQNGDDADDRCGIPFSIPSPIDTTSADALQFRIRAVIASLVATAATIDAASGASLGQINRAKAISKAFNPGVLGAINTIALA</sequence>
<dbReference type="CDD" id="cd00657">
    <property type="entry name" value="Ferritin_like"/>
    <property type="match status" value="1"/>
</dbReference>
<dbReference type="Proteomes" id="UP001315278">
    <property type="component" value="Unassembled WGS sequence"/>
</dbReference>
<dbReference type="Gene3D" id="1.20.1260.10">
    <property type="match status" value="1"/>
</dbReference>
<accession>A0ABS5FYM1</accession>
<feature type="domain" description="Iminophenyl-pyruvate dimer synthase" evidence="1">
    <location>
        <begin position="85"/>
        <end position="323"/>
    </location>
</feature>
<evidence type="ECO:0000259" key="1">
    <source>
        <dbReference type="Pfam" id="PF12902"/>
    </source>
</evidence>
<name>A0ABS5FYM1_9BRAD</name>